<evidence type="ECO:0000256" key="1">
    <source>
        <dbReference type="SAM" id="MobiDB-lite"/>
    </source>
</evidence>
<accession>A0ABS3K8B1</accession>
<comment type="caution">
    <text evidence="2">The sequence shown here is derived from an EMBL/GenBank/DDBJ whole genome shotgun (WGS) entry which is preliminary data.</text>
</comment>
<gene>
    <name evidence="2" type="primary">tssG</name>
    <name evidence="2" type="ORF">IAI60_03700</name>
</gene>
<evidence type="ECO:0000313" key="2">
    <source>
        <dbReference type="EMBL" id="MBO1073705.1"/>
    </source>
</evidence>
<dbReference type="InterPro" id="IPR010732">
    <property type="entry name" value="T6SS_TssG-like"/>
</dbReference>
<dbReference type="PANTHER" id="PTHR35564">
    <property type="match status" value="1"/>
</dbReference>
<keyword evidence="3" id="KW-1185">Reference proteome</keyword>
<protein>
    <submittedName>
        <fullName evidence="2">Type VI secretion system baseplate subunit TssG</fullName>
    </submittedName>
</protein>
<name>A0ABS3K8B1_9PROT</name>
<dbReference type="PANTHER" id="PTHR35564:SF4">
    <property type="entry name" value="CYTOPLASMIC PROTEIN"/>
    <property type="match status" value="1"/>
</dbReference>
<dbReference type="Proteomes" id="UP001518990">
    <property type="component" value="Unassembled WGS sequence"/>
</dbReference>
<reference evidence="2 3" key="1">
    <citation type="submission" date="2020-09" db="EMBL/GenBank/DDBJ databases">
        <title>Roseomonas.</title>
        <authorList>
            <person name="Zhu W."/>
        </authorList>
    </citation>
    <scope>NUCLEOTIDE SEQUENCE [LARGE SCALE GENOMIC DNA]</scope>
    <source>
        <strain evidence="2 3">1311</strain>
    </source>
</reference>
<sequence length="363" mass="39761">MADDARPAGHRLMADSLRAVLEALAAEPEGSDLFQALRRIDAQCPDRPRLGESARPARDVIRIGQQPTLAFAPRAIAALELAEPDGPARLLTYGFGMFGPNGPLPTHLTEYVFSRMHHAGDHTLARFADIFHHRMASLFFRAWAESEPTVSHDRPGEDRFATQLGALAGFGMPSLRGRDAMPDLVKLHFTGRLASHARNAEGLEAILGDFFSAPVRLREFAPQWVQLPREALCQLGRNPQNGRLGSTAMVGARLKVHHHRFRVIAGPLSLSAYERLLPGAPGLSLLGRIIRNYLGDELAWEVNLVLHRDEVPQLRLGQAGRLGWTGWLGRRRSPGHADDLTTMPADAPSRAANAQAATSWSSP</sequence>
<evidence type="ECO:0000313" key="3">
    <source>
        <dbReference type="Proteomes" id="UP001518990"/>
    </source>
</evidence>
<feature type="region of interest" description="Disordered" evidence="1">
    <location>
        <begin position="335"/>
        <end position="363"/>
    </location>
</feature>
<dbReference type="Pfam" id="PF06996">
    <property type="entry name" value="T6SS_TssG"/>
    <property type="match status" value="1"/>
</dbReference>
<organism evidence="2 3">
    <name type="scientific">Roseomonas marmotae</name>
    <dbReference type="NCBI Taxonomy" id="2768161"/>
    <lineage>
        <taxon>Bacteria</taxon>
        <taxon>Pseudomonadati</taxon>
        <taxon>Pseudomonadota</taxon>
        <taxon>Alphaproteobacteria</taxon>
        <taxon>Acetobacterales</taxon>
        <taxon>Roseomonadaceae</taxon>
        <taxon>Roseomonas</taxon>
    </lineage>
</organism>
<proteinExistence type="predicted"/>
<dbReference type="NCBIfam" id="TIGR03347">
    <property type="entry name" value="VI_chp_1"/>
    <property type="match status" value="1"/>
</dbReference>
<dbReference type="EMBL" id="JACTNF010000003">
    <property type="protein sequence ID" value="MBO1073705.1"/>
    <property type="molecule type" value="Genomic_DNA"/>
</dbReference>